<dbReference type="SUPFAM" id="SSF52058">
    <property type="entry name" value="L domain-like"/>
    <property type="match status" value="1"/>
</dbReference>
<evidence type="ECO:0000313" key="15">
    <source>
        <dbReference type="Proteomes" id="UP000694415"/>
    </source>
</evidence>
<evidence type="ECO:0000256" key="8">
    <source>
        <dbReference type="ARBA" id="ARBA00023054"/>
    </source>
</evidence>
<dbReference type="PROSITE" id="PS51450">
    <property type="entry name" value="LRR"/>
    <property type="match status" value="2"/>
</dbReference>
<protein>
    <recommendedName>
        <fullName evidence="12">Leucine-rich repeat-containing protein 46</fullName>
    </recommendedName>
</protein>
<sequence length="301" mass="33328">MPGDEQEAKKAAQRTEEGVHITEALITKRNLTFPGDEDLSEKMFHTLGELETVRLDREGITCIGNLEKLRNIHSLYLQSNKIQRIENLACITSLRFLSLAGNQIRHVENLLDLQYLQFLDLSENLIETLKLDELPESLLILNLCGNPCTNQEGYRKMVIGALPLLLDLDKQPILERWTSDEEDKSSDDDDEFPELNGPFCAERGPSCSQRATQEGGMCVTLPVWHIVPGGYLLTFHQPQDHLLCIIKILQGLGAGTASASGTQAAGSTDRALVKDGDTTCPHRPAPAACCAHGWGLQLYCH</sequence>
<evidence type="ECO:0000256" key="11">
    <source>
        <dbReference type="ARBA" id="ARBA00058432"/>
    </source>
</evidence>
<keyword evidence="5" id="KW-0221">Differentiation</keyword>
<dbReference type="InterPro" id="IPR001611">
    <property type="entry name" value="Leu-rich_rpt"/>
</dbReference>
<keyword evidence="8" id="KW-0175">Coiled coil</keyword>
<keyword evidence="7" id="KW-0744">Spermatogenesis</keyword>
<keyword evidence="2" id="KW-0597">Phosphoprotein</keyword>
<dbReference type="InterPro" id="IPR032675">
    <property type="entry name" value="LRR_dom_sf"/>
</dbReference>
<dbReference type="Ensembl" id="ENSMSIT00000026973.1">
    <property type="protein sequence ID" value="ENSMSIP00000021403.1"/>
    <property type="gene ID" value="ENSMSIG00000018171.1"/>
</dbReference>
<dbReference type="GO" id="GO:0030154">
    <property type="term" value="P:cell differentiation"/>
    <property type="evidence" value="ECO:0007669"/>
    <property type="project" value="UniProtKB-KW"/>
</dbReference>
<dbReference type="PANTHER" id="PTHR45973:SF9">
    <property type="entry name" value="LEUCINE-RICH REPEAT-CONTAINING PROTEIN 46"/>
    <property type="match status" value="1"/>
</dbReference>
<dbReference type="GeneTree" id="ENSGT00940000161315"/>
<evidence type="ECO:0000256" key="7">
    <source>
        <dbReference type="ARBA" id="ARBA00022871"/>
    </source>
</evidence>
<comment type="subcellular location">
    <subcellularLocation>
        <location evidence="1">Cell projection</location>
        <location evidence="1">Cilium</location>
        <location evidence="1">Flagellum</location>
    </subcellularLocation>
</comment>
<name>A0A8C6HIB4_MUSSI</name>
<dbReference type="InterPro" id="IPR050576">
    <property type="entry name" value="Cilia_flagella_integrity"/>
</dbReference>
<evidence type="ECO:0000256" key="2">
    <source>
        <dbReference type="ARBA" id="ARBA00022553"/>
    </source>
</evidence>
<dbReference type="FunFam" id="3.80.10.10:FF:000932">
    <property type="entry name" value="Leucine Rich Repeat family protein"/>
    <property type="match status" value="1"/>
</dbReference>
<feature type="region of interest" description="Disordered" evidence="13">
    <location>
        <begin position="178"/>
        <end position="200"/>
    </location>
</feature>
<keyword evidence="6" id="KW-0282">Flagellum</keyword>
<keyword evidence="3" id="KW-0433">Leucine-rich repeat</keyword>
<keyword evidence="10" id="KW-0966">Cell projection</keyword>
<reference evidence="14" key="1">
    <citation type="submission" date="2025-08" db="UniProtKB">
        <authorList>
            <consortium name="Ensembl"/>
        </authorList>
    </citation>
    <scope>IDENTIFICATION</scope>
</reference>
<dbReference type="PANTHER" id="PTHR45973">
    <property type="entry name" value="PROTEIN PHOSPHATASE 1 REGULATORY SUBUNIT SDS22-RELATED"/>
    <property type="match status" value="1"/>
</dbReference>
<feature type="compositionally biased region" description="Acidic residues" evidence="13">
    <location>
        <begin position="180"/>
        <end position="193"/>
    </location>
</feature>
<accession>A0A8C6HIB4</accession>
<reference evidence="14" key="2">
    <citation type="submission" date="2025-09" db="UniProtKB">
        <authorList>
            <consortium name="Ensembl"/>
        </authorList>
    </citation>
    <scope>IDENTIFICATION</scope>
</reference>
<proteinExistence type="predicted"/>
<evidence type="ECO:0000256" key="12">
    <source>
        <dbReference type="ARBA" id="ARBA00071454"/>
    </source>
</evidence>
<keyword evidence="4" id="KW-0677">Repeat</keyword>
<dbReference type="Gene3D" id="3.80.10.10">
    <property type="entry name" value="Ribonuclease Inhibitor"/>
    <property type="match status" value="1"/>
</dbReference>
<evidence type="ECO:0000256" key="10">
    <source>
        <dbReference type="ARBA" id="ARBA00023273"/>
    </source>
</evidence>
<evidence type="ECO:0000256" key="6">
    <source>
        <dbReference type="ARBA" id="ARBA00022846"/>
    </source>
</evidence>
<keyword evidence="9" id="KW-0969">Cilium</keyword>
<dbReference type="Proteomes" id="UP000694415">
    <property type="component" value="Unplaced"/>
</dbReference>
<evidence type="ECO:0000256" key="5">
    <source>
        <dbReference type="ARBA" id="ARBA00022782"/>
    </source>
</evidence>
<evidence type="ECO:0000256" key="13">
    <source>
        <dbReference type="SAM" id="MobiDB-lite"/>
    </source>
</evidence>
<evidence type="ECO:0000256" key="4">
    <source>
        <dbReference type="ARBA" id="ARBA00022737"/>
    </source>
</evidence>
<dbReference type="GO" id="GO:0031514">
    <property type="term" value="C:motile cilium"/>
    <property type="evidence" value="ECO:0007669"/>
    <property type="project" value="UniProtKB-SubCell"/>
</dbReference>
<evidence type="ECO:0000256" key="9">
    <source>
        <dbReference type="ARBA" id="ARBA00023069"/>
    </source>
</evidence>
<dbReference type="SMART" id="SM00365">
    <property type="entry name" value="LRR_SD22"/>
    <property type="match status" value="3"/>
</dbReference>
<dbReference type="AlphaFoldDB" id="A0A8C6HIB4"/>
<evidence type="ECO:0000256" key="1">
    <source>
        <dbReference type="ARBA" id="ARBA00004230"/>
    </source>
</evidence>
<organism evidence="14 15">
    <name type="scientific">Mus spicilegus</name>
    <name type="common">Mound-building mouse</name>
    <dbReference type="NCBI Taxonomy" id="10103"/>
    <lineage>
        <taxon>Eukaryota</taxon>
        <taxon>Metazoa</taxon>
        <taxon>Chordata</taxon>
        <taxon>Craniata</taxon>
        <taxon>Vertebrata</taxon>
        <taxon>Euteleostomi</taxon>
        <taxon>Mammalia</taxon>
        <taxon>Eutheria</taxon>
        <taxon>Euarchontoglires</taxon>
        <taxon>Glires</taxon>
        <taxon>Rodentia</taxon>
        <taxon>Myomorpha</taxon>
        <taxon>Muroidea</taxon>
        <taxon>Muridae</taxon>
        <taxon>Murinae</taxon>
        <taxon>Mus</taxon>
        <taxon>Mus</taxon>
    </lineage>
</organism>
<keyword evidence="15" id="KW-1185">Reference proteome</keyword>
<evidence type="ECO:0000256" key="3">
    <source>
        <dbReference type="ARBA" id="ARBA00022614"/>
    </source>
</evidence>
<evidence type="ECO:0000313" key="14">
    <source>
        <dbReference type="Ensembl" id="ENSMSIP00000021403.1"/>
    </source>
</evidence>
<comment type="function">
    <text evidence="11">Required for normal spermatogenesis and male fertility. Plays an important role in sperm flagellum biogenesis.</text>
</comment>
<dbReference type="GO" id="GO:0007283">
    <property type="term" value="P:spermatogenesis"/>
    <property type="evidence" value="ECO:0007669"/>
    <property type="project" value="UniProtKB-KW"/>
</dbReference>